<dbReference type="RefSeq" id="WP_285072508.1">
    <property type="nucleotide sequence ID" value="NZ_CACRSW010000031.1"/>
</dbReference>
<sequence length="297" mass="35209">MLSILETEQLVEKLKDKGIKFNLCDEEHAIKFLNQHNYYVKLTAYKTNFSKHNNQYVGLDFMALKDLSTIDMYLKQWILNASLSVEHSLKVNLLKDIQERGIDEFDIVKNYLSIYPKILDEIEFRRETPYVKNLLAKYTHPDYPIWVYLEVIPFGEFVNFYKYYCNEYSCGEFSSDLLYNVRNIRNASAHNNCVIHDLVNKSGYYKNELVDILDSLLHNTRRRTIQDRLKNNSVQDFISLLIAVNIVIKSEDLKTYYLKSIKELFDGRMIRDAYLYRSSPALNQMYDFCKEVVDILQ</sequence>
<organism evidence="1">
    <name type="scientific">Anaerococcus vaginalis</name>
    <dbReference type="NCBI Taxonomy" id="33037"/>
    <lineage>
        <taxon>Bacteria</taxon>
        <taxon>Bacillati</taxon>
        <taxon>Bacillota</taxon>
        <taxon>Tissierellia</taxon>
        <taxon>Tissierellales</taxon>
        <taxon>Peptoniphilaceae</taxon>
        <taxon>Anaerococcus</taxon>
    </lineage>
</organism>
<evidence type="ECO:0000313" key="1">
    <source>
        <dbReference type="EMBL" id="VYT19025.1"/>
    </source>
</evidence>
<reference evidence="1" key="1">
    <citation type="submission" date="2019-11" db="EMBL/GenBank/DDBJ databases">
        <authorList>
            <person name="Feng L."/>
        </authorList>
    </citation>
    <scope>NUCLEOTIDE SEQUENCE</scope>
    <source>
        <strain evidence="1">AvaginalisLFYP127</strain>
    </source>
</reference>
<name>A0A6N2UKA8_9FIRM</name>
<proteinExistence type="predicted"/>
<gene>
    <name evidence="1" type="ORF">AVLFYP127_01198</name>
</gene>
<accession>A0A6N2UKA8</accession>
<dbReference type="EMBL" id="CACRSW010000031">
    <property type="protein sequence ID" value="VYT19025.1"/>
    <property type="molecule type" value="Genomic_DNA"/>
</dbReference>
<dbReference type="InterPro" id="IPR011664">
    <property type="entry name" value="Abi_system_AbiD/AbiF-like"/>
</dbReference>
<dbReference type="AlphaFoldDB" id="A0A6N2UKA8"/>
<protein>
    <submittedName>
        <fullName evidence="1">Abi-like protein</fullName>
    </submittedName>
</protein>
<dbReference type="Pfam" id="PF07751">
    <property type="entry name" value="Abi_2"/>
    <property type="match status" value="1"/>
</dbReference>